<dbReference type="EMBL" id="JAPDRK010000006">
    <property type="protein sequence ID" value="KAJ9611701.1"/>
    <property type="molecule type" value="Genomic_DNA"/>
</dbReference>
<evidence type="ECO:0000256" key="1">
    <source>
        <dbReference type="SAM" id="MobiDB-lite"/>
    </source>
</evidence>
<dbReference type="Proteomes" id="UP001172673">
    <property type="component" value="Unassembled WGS sequence"/>
</dbReference>
<dbReference type="AlphaFoldDB" id="A0AA39CKY0"/>
<feature type="compositionally biased region" description="Polar residues" evidence="1">
    <location>
        <begin position="223"/>
        <end position="233"/>
    </location>
</feature>
<sequence>MGASIMTPPLEPSSPMDGGIRKRVCKACDRCRLKKSKVGPIPASSLDLSGLTLLSATAQALVAGAKQTTPFVSSASARSRMTNYVEMLESQQAQLVSGLQELYRRAQNGQGWIGAPLQDGGNGVPLTHDILERLGALKQDGQTNDSFEEDLGVLQQKLIADGAGFMQRQPSHDSHSDSSAPSPFYEPVAQRPNFSNPFNINQYPPTPPNQSPFPQNARMIPTKSHSYPHAQSNLSWNTPVSEFDDSMDFINQFESPTMESNMDMSSFPATLFQDHIVPAAINPCLTMKDWAGQEDLQRYFNASMIS</sequence>
<protein>
    <submittedName>
        <fullName evidence="2">Fluconazole resistance protein 1</fullName>
    </submittedName>
</protein>
<dbReference type="InterPro" id="IPR052783">
    <property type="entry name" value="Metabolic/Drug-Res_Regulator"/>
</dbReference>
<proteinExistence type="predicted"/>
<organism evidence="2 3">
    <name type="scientific">Cladophialophora chaetospira</name>
    <dbReference type="NCBI Taxonomy" id="386627"/>
    <lineage>
        <taxon>Eukaryota</taxon>
        <taxon>Fungi</taxon>
        <taxon>Dikarya</taxon>
        <taxon>Ascomycota</taxon>
        <taxon>Pezizomycotina</taxon>
        <taxon>Eurotiomycetes</taxon>
        <taxon>Chaetothyriomycetidae</taxon>
        <taxon>Chaetothyriales</taxon>
        <taxon>Herpotrichiellaceae</taxon>
        <taxon>Cladophialophora</taxon>
    </lineage>
</organism>
<evidence type="ECO:0000313" key="3">
    <source>
        <dbReference type="Proteomes" id="UP001172673"/>
    </source>
</evidence>
<comment type="caution">
    <text evidence="2">The sequence shown here is derived from an EMBL/GenBank/DDBJ whole genome shotgun (WGS) entry which is preliminary data.</text>
</comment>
<reference evidence="2" key="1">
    <citation type="submission" date="2022-10" db="EMBL/GenBank/DDBJ databases">
        <title>Culturing micro-colonial fungi from biological soil crusts in the Mojave desert and describing Neophaeococcomyces mojavensis, and introducing the new genera and species Taxawa tesnikishii.</title>
        <authorList>
            <person name="Kurbessoian T."/>
            <person name="Stajich J.E."/>
        </authorList>
    </citation>
    <scope>NUCLEOTIDE SEQUENCE</scope>
    <source>
        <strain evidence="2">TK_41</strain>
    </source>
</reference>
<feature type="region of interest" description="Disordered" evidence="1">
    <location>
        <begin position="166"/>
        <end position="233"/>
    </location>
</feature>
<gene>
    <name evidence="2" type="primary">FCR1_1</name>
    <name evidence="2" type="ORF">H2200_004885</name>
</gene>
<name>A0AA39CKY0_9EURO</name>
<keyword evidence="3" id="KW-1185">Reference proteome</keyword>
<accession>A0AA39CKY0</accession>
<evidence type="ECO:0000313" key="2">
    <source>
        <dbReference type="EMBL" id="KAJ9611701.1"/>
    </source>
</evidence>
<dbReference type="PANTHER" id="PTHR47655">
    <property type="entry name" value="QUINIC ACID UTILIZATION ACTIVATOR"/>
    <property type="match status" value="1"/>
</dbReference>
<dbReference type="PANTHER" id="PTHR47655:SF3">
    <property type="entry name" value="ZN(II)2CYS6 TRANSCRIPTION FACTOR (EUROFUNG)"/>
    <property type="match status" value="1"/>
</dbReference>